<proteinExistence type="predicted"/>
<accession>A0A8J3YQV4</accession>
<evidence type="ECO:0000313" key="2">
    <source>
        <dbReference type="Proteomes" id="UP000619260"/>
    </source>
</evidence>
<dbReference type="Gene3D" id="3.90.550.10">
    <property type="entry name" value="Spore Coat Polysaccharide Biosynthesis Protein SpsA, Chain A"/>
    <property type="match status" value="1"/>
</dbReference>
<gene>
    <name evidence="1" type="ORF">Val02_70200</name>
</gene>
<dbReference type="RefSeq" id="WP_203903580.1">
    <property type="nucleotide sequence ID" value="NZ_BOPF01000033.1"/>
</dbReference>
<dbReference type="Proteomes" id="UP000619260">
    <property type="component" value="Unassembled WGS sequence"/>
</dbReference>
<dbReference type="InterPro" id="IPR029044">
    <property type="entry name" value="Nucleotide-diphossugar_trans"/>
</dbReference>
<evidence type="ECO:0008006" key="3">
    <source>
        <dbReference type="Google" id="ProtNLM"/>
    </source>
</evidence>
<protein>
    <recommendedName>
        <fullName evidence="3">DUF2064 domain-containing protein</fullName>
    </recommendedName>
</protein>
<evidence type="ECO:0000313" key="1">
    <source>
        <dbReference type="EMBL" id="GIJ50134.1"/>
    </source>
</evidence>
<sequence length="197" mass="20566">MSRRIVVALLTPPAWAPPGVPPEAWREALAEDVVDLIAALAAADAGIAVASADRALADSLAWPSMSRFSMETSSVTAALVAATEAGYDQAAVIAGDAPDLPGLLVGKLLQPLTTRRAGVAPAHNGGLLGVSSRLPLPEWFPQIDLDKGTPDDLRGAAPRRAQVAVTPGWHRLRGPDDLRRLDPGLDGWDNTRLLLGG</sequence>
<dbReference type="SUPFAM" id="SSF53448">
    <property type="entry name" value="Nucleotide-diphospho-sugar transferases"/>
    <property type="match status" value="1"/>
</dbReference>
<reference evidence="1" key="1">
    <citation type="submission" date="2021-01" db="EMBL/GenBank/DDBJ databases">
        <title>Whole genome shotgun sequence of Virgisporangium aliadipatigenens NBRC 105644.</title>
        <authorList>
            <person name="Komaki H."/>
            <person name="Tamura T."/>
        </authorList>
    </citation>
    <scope>NUCLEOTIDE SEQUENCE</scope>
    <source>
        <strain evidence="1">NBRC 105644</strain>
    </source>
</reference>
<name>A0A8J3YQV4_9ACTN</name>
<dbReference type="AlphaFoldDB" id="A0A8J3YQV4"/>
<organism evidence="1 2">
    <name type="scientific">Virgisporangium aliadipatigenens</name>
    <dbReference type="NCBI Taxonomy" id="741659"/>
    <lineage>
        <taxon>Bacteria</taxon>
        <taxon>Bacillati</taxon>
        <taxon>Actinomycetota</taxon>
        <taxon>Actinomycetes</taxon>
        <taxon>Micromonosporales</taxon>
        <taxon>Micromonosporaceae</taxon>
        <taxon>Virgisporangium</taxon>
    </lineage>
</organism>
<dbReference type="EMBL" id="BOPF01000033">
    <property type="protein sequence ID" value="GIJ50134.1"/>
    <property type="molecule type" value="Genomic_DNA"/>
</dbReference>
<keyword evidence="2" id="KW-1185">Reference proteome</keyword>
<comment type="caution">
    <text evidence="1">The sequence shown here is derived from an EMBL/GenBank/DDBJ whole genome shotgun (WGS) entry which is preliminary data.</text>
</comment>